<dbReference type="GO" id="GO:0005524">
    <property type="term" value="F:ATP binding"/>
    <property type="evidence" value="ECO:0007669"/>
    <property type="project" value="InterPro"/>
</dbReference>
<dbReference type="OrthoDB" id="4062651at2759"/>
<dbReference type="InterPro" id="IPR011009">
    <property type="entry name" value="Kinase-like_dom_sf"/>
</dbReference>
<dbReference type="Ensembl" id="ENSLBET00000031024.1">
    <property type="protein sequence ID" value="ENSLBEP00000029624.1"/>
    <property type="gene ID" value="ENSLBEG00000022404.1"/>
</dbReference>
<proteinExistence type="predicted"/>
<dbReference type="InterPro" id="IPR000719">
    <property type="entry name" value="Prot_kinase_dom"/>
</dbReference>
<dbReference type="Pfam" id="PF00069">
    <property type="entry name" value="Pkinase"/>
    <property type="match status" value="1"/>
</dbReference>
<feature type="domain" description="Protein kinase" evidence="2">
    <location>
        <begin position="17"/>
        <end position="298"/>
    </location>
</feature>
<dbReference type="InParanoid" id="A0A3Q3GDF1"/>
<dbReference type="SUPFAM" id="SSF56112">
    <property type="entry name" value="Protein kinase-like (PK-like)"/>
    <property type="match status" value="1"/>
</dbReference>
<dbReference type="PROSITE" id="PS00108">
    <property type="entry name" value="PROTEIN_KINASE_ST"/>
    <property type="match status" value="1"/>
</dbReference>
<feature type="compositionally biased region" description="Basic and acidic residues" evidence="1">
    <location>
        <begin position="362"/>
        <end position="380"/>
    </location>
</feature>
<dbReference type="GO" id="GO:0004706">
    <property type="term" value="F:JUN kinase kinase kinase activity"/>
    <property type="evidence" value="ECO:0007669"/>
    <property type="project" value="TreeGrafter"/>
</dbReference>
<dbReference type="PROSITE" id="PS50011">
    <property type="entry name" value="PROTEIN_KINASE_DOM"/>
    <property type="match status" value="1"/>
</dbReference>
<evidence type="ECO:0000313" key="4">
    <source>
        <dbReference type="Proteomes" id="UP000261660"/>
    </source>
</evidence>
<name>A0A3Q3GDF1_9LABR</name>
<dbReference type="GeneTree" id="ENSGT00940000160206"/>
<dbReference type="SMART" id="SM00220">
    <property type="entry name" value="S_TKc"/>
    <property type="match status" value="1"/>
</dbReference>
<organism evidence="3 4">
    <name type="scientific">Labrus bergylta</name>
    <name type="common">ballan wrasse</name>
    <dbReference type="NCBI Taxonomy" id="56723"/>
    <lineage>
        <taxon>Eukaryota</taxon>
        <taxon>Metazoa</taxon>
        <taxon>Chordata</taxon>
        <taxon>Craniata</taxon>
        <taxon>Vertebrata</taxon>
        <taxon>Euteleostomi</taxon>
        <taxon>Actinopterygii</taxon>
        <taxon>Neopterygii</taxon>
        <taxon>Teleostei</taxon>
        <taxon>Neoteleostei</taxon>
        <taxon>Acanthomorphata</taxon>
        <taxon>Eupercaria</taxon>
        <taxon>Labriformes</taxon>
        <taxon>Labridae</taxon>
        <taxon>Labrus</taxon>
    </lineage>
</organism>
<dbReference type="AlphaFoldDB" id="A0A3Q3GDF1"/>
<reference evidence="3" key="2">
    <citation type="submission" date="2025-09" db="UniProtKB">
        <authorList>
            <consortium name="Ensembl"/>
        </authorList>
    </citation>
    <scope>IDENTIFICATION</scope>
</reference>
<dbReference type="RefSeq" id="XP_020505001.1">
    <property type="nucleotide sequence ID" value="XM_020649345.3"/>
</dbReference>
<feature type="region of interest" description="Disordered" evidence="1">
    <location>
        <begin position="469"/>
        <end position="494"/>
    </location>
</feature>
<protein>
    <submittedName>
        <fullName evidence="3">Receptor-interacting serine/threonine-protein kinase 3-like</fullName>
    </submittedName>
</protein>
<evidence type="ECO:0000256" key="1">
    <source>
        <dbReference type="SAM" id="MobiDB-lite"/>
    </source>
</evidence>
<dbReference type="STRING" id="56723.ENSLBEP00000029624"/>
<reference evidence="3" key="1">
    <citation type="submission" date="2025-08" db="UniProtKB">
        <authorList>
            <consortium name="Ensembl"/>
        </authorList>
    </citation>
    <scope>IDENTIFICATION</scope>
</reference>
<dbReference type="InterPro" id="IPR051681">
    <property type="entry name" value="Ser/Thr_Kinases-Pseudokinases"/>
</dbReference>
<dbReference type="PANTHER" id="PTHR44329">
    <property type="entry name" value="SERINE/THREONINE-PROTEIN KINASE TNNI3K-RELATED"/>
    <property type="match status" value="1"/>
</dbReference>
<evidence type="ECO:0000313" key="3">
    <source>
        <dbReference type="Ensembl" id="ENSLBEP00000029624.1"/>
    </source>
</evidence>
<dbReference type="CTD" id="11035"/>
<dbReference type="InterPro" id="IPR008271">
    <property type="entry name" value="Ser/Thr_kinase_AS"/>
</dbReference>
<dbReference type="Gene3D" id="1.10.510.10">
    <property type="entry name" value="Transferase(Phosphotransferase) domain 1"/>
    <property type="match status" value="1"/>
</dbReference>
<accession>A0A3Q3GDF1</accession>
<dbReference type="PANTHER" id="PTHR44329:SF297">
    <property type="entry name" value="RECEPTOR-INTERACTING SERINE_THREONINE-PROTEIN KINASE 3"/>
    <property type="match status" value="1"/>
</dbReference>
<dbReference type="Proteomes" id="UP000261660">
    <property type="component" value="Unplaced"/>
</dbReference>
<evidence type="ECO:0000259" key="2">
    <source>
        <dbReference type="PROSITE" id="PS50011"/>
    </source>
</evidence>
<feature type="region of interest" description="Disordered" evidence="1">
    <location>
        <begin position="340"/>
        <end position="384"/>
    </location>
</feature>
<sequence length="494" mass="55389">MAKPSYLSMRTIEDSHLEGWEMIDSGGFGHVYKVKHRQWCSNVAIKLLRFDDSQTLLRELNMMYQGSSPYVIQVLGIFRGQLPSNPSSTQLGLVMELMERGSVAFLQKSLPGPPPWPLVFRMAHQVALGINFLHCLCPPVLHLDLKPSNVLLDPSLNAKLTDFGLSRFYHSSTQLSKKDTETEGGGTLPYMPPEAFDVNYKPKQASDIYSYGILLWSIVTGRKPYEHATSDLVRLLIPEGQRPSLDDIRSQVTGVAGLEVLMAVMEKCWRGNQDQRPSAHVCTTVTEELYKVHKHAMVDVVHQVLKELDQQEEGLVEQVQKVHISEVSVGARREEVNLYDSVPTGPAPVQEMASGRMANQRPEPRLRDSPSHRPATKCEVDQGSSVMDKNVKKSSVYPILSSQPTRSSVHSSHNRVQNMFPELRRCSISSLLPCFPSPPSREYYINMSDVTGIQYGNGNTMHINLHERKRHPSAPPSVNFPSTQPGSRLDKKES</sequence>
<keyword evidence="4" id="KW-1185">Reference proteome</keyword>
<dbReference type="GeneID" id="109995578"/>